<feature type="region of interest" description="Disordered" evidence="1">
    <location>
        <begin position="81"/>
        <end position="130"/>
    </location>
</feature>
<feature type="compositionally biased region" description="Basic and acidic residues" evidence="1">
    <location>
        <begin position="97"/>
        <end position="130"/>
    </location>
</feature>
<dbReference type="PROSITE" id="PS50994">
    <property type="entry name" value="INTEGRASE"/>
    <property type="match status" value="1"/>
</dbReference>
<dbReference type="InterPro" id="IPR012337">
    <property type="entry name" value="RNaseH-like_sf"/>
</dbReference>
<evidence type="ECO:0000256" key="1">
    <source>
        <dbReference type="SAM" id="MobiDB-lite"/>
    </source>
</evidence>
<dbReference type="GO" id="GO:0003676">
    <property type="term" value="F:nucleic acid binding"/>
    <property type="evidence" value="ECO:0007669"/>
    <property type="project" value="InterPro"/>
</dbReference>
<dbReference type="InterPro" id="IPR036397">
    <property type="entry name" value="RNaseH_sf"/>
</dbReference>
<dbReference type="CDD" id="cd09272">
    <property type="entry name" value="RNase_HI_RT_Ty1"/>
    <property type="match status" value="1"/>
</dbReference>
<reference evidence="3" key="1">
    <citation type="journal article" date="2019" name="Sci. Rep.">
        <title>Draft genome of Tanacetum cinerariifolium, the natural source of mosquito coil.</title>
        <authorList>
            <person name="Yamashiro T."/>
            <person name="Shiraishi A."/>
            <person name="Satake H."/>
            <person name="Nakayama K."/>
        </authorList>
    </citation>
    <scope>NUCLEOTIDE SEQUENCE</scope>
</reference>
<dbReference type="Pfam" id="PF07727">
    <property type="entry name" value="RVT_2"/>
    <property type="match status" value="1"/>
</dbReference>
<evidence type="ECO:0000313" key="3">
    <source>
        <dbReference type="EMBL" id="GEU83732.1"/>
    </source>
</evidence>
<dbReference type="PANTHER" id="PTHR11439">
    <property type="entry name" value="GAG-POL-RELATED RETROTRANSPOSON"/>
    <property type="match status" value="1"/>
</dbReference>
<sequence>MSQFCEMKGILRQFSVARTPQQNRVAERRNKTLIEASKTMLADFKLPTNFWAEAVSTACYMQNRVLVVKPHNKTPYEFFHGRTPITVEPPFSQDPKSSYDDGSKPASDDEKKVDEYPKKEGKCKDQDKEDNVNITNNVNTAGNVNTVSSTVNVAGTNEVNVVDDEDYGAIADMNHLDTTIQGELLQFKLQEVWTLVDLPNRKRAMGSKWVFKNKKDKKETVIRNKARLVAQGYTQEERIDYDEVFAPVAKIEAIRLFLAYASFKDFVVYQMEVKSAFIYRTIKEEVYVCRPPGFEDPDFLIEYTRFTEVKTASTSMGTQKPLLKDEDGKEVDVHMYRSMIGSLMYLTSLRPNIMFAVCACARYQVNPKVSHLHALKRIFSDSDYAGASLDRKSTTGGCQFFGCRLISWQYKKQTVVANSTTEAEYMFWSTAMAKTINGEAQLHALVDGKEIIITGSSIRRDLRLADDKGIDCLSNFTIFEQLTLMGYLSDPIKDVPDEAVHKELGDSLLEKKNRSKTHRLKRLYKVGLTAKVESYGNEESLVEDASKQGRINAINADEEITLGNVQDEVVSNDADKEMFDVDVLDDEKVYVAEHEVAVNGVNDEVNVVEEVVKVINTAKLIIDAAQDSVVGDIVSTAGAAITVSATTITTAIITTFGDITLVQALEEIKSTKPKGKGIVIQELGESTTTKSSHQSQDKGKGILIEPMIDPVKPMKRKDQIMLDEEAALKLQAAFDEEERIAREKAKKVEEANIALIETWKYIQAKIDVDH</sequence>
<gene>
    <name evidence="3" type="ORF">Tci_055710</name>
</gene>
<dbReference type="Gene3D" id="3.30.420.10">
    <property type="entry name" value="Ribonuclease H-like superfamily/Ribonuclease H"/>
    <property type="match status" value="1"/>
</dbReference>
<comment type="caution">
    <text evidence="3">The sequence shown here is derived from an EMBL/GenBank/DDBJ whole genome shotgun (WGS) entry which is preliminary data.</text>
</comment>
<proteinExistence type="predicted"/>
<dbReference type="PANTHER" id="PTHR11439:SF509">
    <property type="entry name" value="RNA-DIRECTED DNA POLYMERASE"/>
    <property type="match status" value="1"/>
</dbReference>
<evidence type="ECO:0000259" key="2">
    <source>
        <dbReference type="PROSITE" id="PS50994"/>
    </source>
</evidence>
<accession>A0A6L2NF96</accession>
<organism evidence="3">
    <name type="scientific">Tanacetum cinerariifolium</name>
    <name type="common">Dalmatian daisy</name>
    <name type="synonym">Chrysanthemum cinerariifolium</name>
    <dbReference type="NCBI Taxonomy" id="118510"/>
    <lineage>
        <taxon>Eukaryota</taxon>
        <taxon>Viridiplantae</taxon>
        <taxon>Streptophyta</taxon>
        <taxon>Embryophyta</taxon>
        <taxon>Tracheophyta</taxon>
        <taxon>Spermatophyta</taxon>
        <taxon>Magnoliopsida</taxon>
        <taxon>eudicotyledons</taxon>
        <taxon>Gunneridae</taxon>
        <taxon>Pentapetalae</taxon>
        <taxon>asterids</taxon>
        <taxon>campanulids</taxon>
        <taxon>Asterales</taxon>
        <taxon>Asteraceae</taxon>
        <taxon>Asteroideae</taxon>
        <taxon>Anthemideae</taxon>
        <taxon>Anthemidinae</taxon>
        <taxon>Tanacetum</taxon>
    </lineage>
</organism>
<protein>
    <submittedName>
        <fullName evidence="3">Retrotransposon protein, putative, Ty1-copia subclass</fullName>
    </submittedName>
</protein>
<dbReference type="InterPro" id="IPR013103">
    <property type="entry name" value="RVT_2"/>
</dbReference>
<dbReference type="AlphaFoldDB" id="A0A6L2NF96"/>
<dbReference type="GO" id="GO:0015074">
    <property type="term" value="P:DNA integration"/>
    <property type="evidence" value="ECO:0007669"/>
    <property type="project" value="InterPro"/>
</dbReference>
<feature type="domain" description="Integrase catalytic" evidence="2">
    <location>
        <begin position="1"/>
        <end position="83"/>
    </location>
</feature>
<name>A0A6L2NF96_TANCI</name>
<dbReference type="SUPFAM" id="SSF53098">
    <property type="entry name" value="Ribonuclease H-like"/>
    <property type="match status" value="1"/>
</dbReference>
<dbReference type="EMBL" id="BKCJ010008740">
    <property type="protein sequence ID" value="GEU83732.1"/>
    <property type="molecule type" value="Genomic_DNA"/>
</dbReference>
<dbReference type="InterPro" id="IPR001584">
    <property type="entry name" value="Integrase_cat-core"/>
</dbReference>